<comment type="caution">
    <text evidence="7">The sequence shown here is derived from an EMBL/GenBank/DDBJ whole genome shotgun (WGS) entry which is preliminary data.</text>
</comment>
<gene>
    <name evidence="7" type="ORF">POTOM_059747</name>
</gene>
<keyword evidence="2" id="KW-0521">NADP</keyword>
<dbReference type="Proteomes" id="UP000886885">
    <property type="component" value="Chromosome 19D"/>
</dbReference>
<dbReference type="Pfam" id="PF11909">
    <property type="entry name" value="NdhN"/>
    <property type="match status" value="1"/>
</dbReference>
<keyword evidence="1" id="KW-0874">Quinone</keyword>
<dbReference type="GO" id="GO:0016655">
    <property type="term" value="F:oxidoreductase activity, acting on NAD(P)H, quinone or similar compound as acceptor"/>
    <property type="evidence" value="ECO:0007669"/>
    <property type="project" value="InterPro"/>
</dbReference>
<organism evidence="7 8">
    <name type="scientific">Populus tomentosa</name>
    <name type="common">Chinese white poplar</name>
    <dbReference type="NCBI Taxonomy" id="118781"/>
    <lineage>
        <taxon>Eukaryota</taxon>
        <taxon>Viridiplantae</taxon>
        <taxon>Streptophyta</taxon>
        <taxon>Embryophyta</taxon>
        <taxon>Tracheophyta</taxon>
        <taxon>Spermatophyta</taxon>
        <taxon>Magnoliopsida</taxon>
        <taxon>eudicotyledons</taxon>
        <taxon>Gunneridae</taxon>
        <taxon>Pentapetalae</taxon>
        <taxon>rosids</taxon>
        <taxon>fabids</taxon>
        <taxon>Malpighiales</taxon>
        <taxon>Salicaceae</taxon>
        <taxon>Saliceae</taxon>
        <taxon>Populus</taxon>
    </lineage>
</organism>
<dbReference type="EMBL" id="JAAWWB010000038">
    <property type="protein sequence ID" value="KAG6738182.1"/>
    <property type="molecule type" value="Genomic_DNA"/>
</dbReference>
<name>A0A8X7XWL8_POPTO</name>
<dbReference type="PANTHER" id="PTHR35515:SF1">
    <property type="entry name" value="NAD(P)H-QUINONE OXIDOREDUCTASE SUBUNIT N, CHLOROPLASTIC"/>
    <property type="match status" value="1"/>
</dbReference>
<dbReference type="PANTHER" id="PTHR35515">
    <property type="entry name" value="NAD(P)H-QUINONE OXIDOREDUCTASE SUBUNIT N, CHLOROPLASTIC"/>
    <property type="match status" value="1"/>
</dbReference>
<keyword evidence="5" id="KW-0520">NAD</keyword>
<reference evidence="7" key="1">
    <citation type="journal article" date="2020" name="bioRxiv">
        <title>Hybrid origin of Populus tomentosa Carr. identified through genome sequencing and phylogenomic analysis.</title>
        <authorList>
            <person name="An X."/>
            <person name="Gao K."/>
            <person name="Chen Z."/>
            <person name="Li J."/>
            <person name="Yang X."/>
            <person name="Yang X."/>
            <person name="Zhou J."/>
            <person name="Guo T."/>
            <person name="Zhao T."/>
            <person name="Huang S."/>
            <person name="Miao D."/>
            <person name="Khan W.U."/>
            <person name="Rao P."/>
            <person name="Ye M."/>
            <person name="Lei B."/>
            <person name="Liao W."/>
            <person name="Wang J."/>
            <person name="Ji L."/>
            <person name="Li Y."/>
            <person name="Guo B."/>
            <person name="Mustafa N.S."/>
            <person name="Li S."/>
            <person name="Yun Q."/>
            <person name="Keller S.R."/>
            <person name="Mao J."/>
            <person name="Zhang R."/>
            <person name="Strauss S.H."/>
        </authorList>
    </citation>
    <scope>NUCLEOTIDE SEQUENCE</scope>
    <source>
        <strain evidence="7">GM15</strain>
        <tissue evidence="7">Leaf</tissue>
    </source>
</reference>
<evidence type="ECO:0000256" key="6">
    <source>
        <dbReference type="ARBA" id="ARBA00023136"/>
    </source>
</evidence>
<evidence type="ECO:0000313" key="8">
    <source>
        <dbReference type="Proteomes" id="UP000886885"/>
    </source>
</evidence>
<evidence type="ECO:0000256" key="5">
    <source>
        <dbReference type="ARBA" id="ARBA00023027"/>
    </source>
</evidence>
<dbReference type="AlphaFoldDB" id="A0A8X7XWL8"/>
<keyword evidence="4" id="KW-1278">Translocase</keyword>
<dbReference type="GO" id="GO:0016020">
    <property type="term" value="C:membrane"/>
    <property type="evidence" value="ECO:0007669"/>
    <property type="project" value="InterPro"/>
</dbReference>
<dbReference type="InterPro" id="IPR020874">
    <property type="entry name" value="NAD(P)H-quinone_OxRdtase_su_N"/>
</dbReference>
<proteinExistence type="predicted"/>
<keyword evidence="3" id="KW-0618">Plastoquinone</keyword>
<dbReference type="OrthoDB" id="858842at2759"/>
<evidence type="ECO:0000256" key="1">
    <source>
        <dbReference type="ARBA" id="ARBA00022719"/>
    </source>
</evidence>
<evidence type="ECO:0000256" key="2">
    <source>
        <dbReference type="ARBA" id="ARBA00022857"/>
    </source>
</evidence>
<keyword evidence="6" id="KW-0472">Membrane</keyword>
<evidence type="ECO:0000256" key="3">
    <source>
        <dbReference type="ARBA" id="ARBA00022957"/>
    </source>
</evidence>
<accession>A0A8X7XWL8</accession>
<keyword evidence="8" id="KW-1185">Reference proteome</keyword>
<evidence type="ECO:0000256" key="4">
    <source>
        <dbReference type="ARBA" id="ARBA00022967"/>
    </source>
</evidence>
<protein>
    <submittedName>
        <fullName evidence="7">Uncharacterized protein</fullName>
    </submittedName>
</protein>
<dbReference type="GO" id="GO:0048038">
    <property type="term" value="F:quinone binding"/>
    <property type="evidence" value="ECO:0007669"/>
    <property type="project" value="UniProtKB-KW"/>
</dbReference>
<sequence>MTTACSLQQYGRPPPFINLYHKQQHSLSNCSSRMSVMVGNRSVMLQGFGNNNSSKAATAGMVVKCCGIGIDVEEHKAIDIYLNRLIRQGYCILDLTACGLGDPETSLTEVHPVCPAHLGKQLIARWSFPPRTIPLQ</sequence>
<evidence type="ECO:0000313" key="7">
    <source>
        <dbReference type="EMBL" id="KAG6738182.1"/>
    </source>
</evidence>